<evidence type="ECO:0000256" key="6">
    <source>
        <dbReference type="ARBA" id="ARBA00023004"/>
    </source>
</evidence>
<dbReference type="SMART" id="SM00926">
    <property type="entry name" value="Molybdop_Fe4S4"/>
    <property type="match status" value="1"/>
</dbReference>
<accession>A0A9D6V369</accession>
<dbReference type="Proteomes" id="UP000807825">
    <property type="component" value="Unassembled WGS sequence"/>
</dbReference>
<keyword evidence="6" id="KW-0408">Iron</keyword>
<dbReference type="Pfam" id="PF04879">
    <property type="entry name" value="Molybdop_Fe4S4"/>
    <property type="match status" value="1"/>
</dbReference>
<dbReference type="CDD" id="cd02781">
    <property type="entry name" value="MopB_CT_Acetylene-hydratase"/>
    <property type="match status" value="1"/>
</dbReference>
<evidence type="ECO:0000256" key="1">
    <source>
        <dbReference type="ARBA" id="ARBA00001942"/>
    </source>
</evidence>
<dbReference type="InterPro" id="IPR006657">
    <property type="entry name" value="MoPterin_dinucl-bd_dom"/>
</dbReference>
<name>A0A9D6V369_9BACT</name>
<comment type="similarity">
    <text evidence="2">Belongs to the prokaryotic molybdopterin-containing oxidoreductase family.</text>
</comment>
<dbReference type="InterPro" id="IPR009010">
    <property type="entry name" value="Asp_de-COase-like_dom_sf"/>
</dbReference>
<reference evidence="9" key="1">
    <citation type="submission" date="2020-07" db="EMBL/GenBank/DDBJ databases">
        <title>Huge and variable diversity of episymbiotic CPR bacteria and DPANN archaea in groundwater ecosystems.</title>
        <authorList>
            <person name="He C.Y."/>
            <person name="Keren R."/>
            <person name="Whittaker M."/>
            <person name="Farag I.F."/>
            <person name="Doudna J."/>
            <person name="Cate J.H.D."/>
            <person name="Banfield J.F."/>
        </authorList>
    </citation>
    <scope>NUCLEOTIDE SEQUENCE</scope>
    <source>
        <strain evidence="9">NC_groundwater_1664_Pr3_B-0.1um_52_9</strain>
    </source>
</reference>
<dbReference type="InterPro" id="IPR006655">
    <property type="entry name" value="Mopterin_OxRdtase_prok_CS"/>
</dbReference>
<keyword evidence="7" id="KW-0411">Iron-sulfur</keyword>
<evidence type="ECO:0000313" key="9">
    <source>
        <dbReference type="EMBL" id="MBI5249161.1"/>
    </source>
</evidence>
<evidence type="ECO:0000259" key="8">
    <source>
        <dbReference type="PROSITE" id="PS51669"/>
    </source>
</evidence>
<dbReference type="GO" id="GO:0043546">
    <property type="term" value="F:molybdopterin cofactor binding"/>
    <property type="evidence" value="ECO:0007669"/>
    <property type="project" value="InterPro"/>
</dbReference>
<dbReference type="PROSITE" id="PS00490">
    <property type="entry name" value="MOLYBDOPTERIN_PROK_2"/>
    <property type="match status" value="1"/>
</dbReference>
<dbReference type="Pfam" id="PF01568">
    <property type="entry name" value="Molydop_binding"/>
    <property type="match status" value="1"/>
</dbReference>
<sequence>MVEFKCSNVAREMEVYGYDSVVKSSCRMCHGGCGVLVYVKDGKVKKIVGDPDCPINHGTLCAKAFGSIQLAYHPERLTHPVKRVGPKGSGKWERISWDEALDTIAERILRYKEDYGAESIVAGYGTGRDNEAAVYRFANVLGSPNVLTAGHFCYGPRLATTIITCGSNPVVDYENQPKCIMVWGNNLVFSNPDSYKGEPFSAAVDGGAKLICVDPRLTRIAARANIWLRLRPTTDAALALGMCNVIIEEQLHDKEFCENYVHGWDKFVDRVKEWPLDRVEQVTWVPKEKIVEAARLFATTKPAAIQWGVGVEIQANLTNNDRSLIALMGITGNLDVPGGQVLFQTPNIRNVGTFGAHGMLSREQFAKRLGGDEFRLAARFSIINPKRVWDAILEEKPYPVKMLFLISTNPISTRANSTEVYRALEKVDFMAVSDFFITPTAALADIVLPTATWLEMDYVADFWKRHGYLVPRRKVIQVGECRSDHDMLNDLSHRIGLGQHWWPDFEQALDHILEPNGITWKQFKEMDYVRGEVKYHKYRTEGFSTPTRKLEIYSTVLEKMRYDPLPQFIEAPGSPYSAPELYKEYPYILVSGRRIPVFFCSEGRQIPVLRDLHKDPIMEIHPEAAEKEGIKEGDWVIIESPRGKIRQRAKLFAGMDPRIIFAEHGWWFPEAKDPNRGWQESNVNMLTDNSYENCDPAMGGTAIRTLLCRIYPELPLGGRKND</sequence>
<dbReference type="Gene3D" id="2.40.40.20">
    <property type="match status" value="1"/>
</dbReference>
<keyword evidence="5" id="KW-0560">Oxidoreductase</keyword>
<dbReference type="EMBL" id="JACRDE010000186">
    <property type="protein sequence ID" value="MBI5249161.1"/>
    <property type="molecule type" value="Genomic_DNA"/>
</dbReference>
<comment type="cofactor">
    <cofactor evidence="1">
        <name>Mo-bis(molybdopterin guanine dinucleotide)</name>
        <dbReference type="ChEBI" id="CHEBI:60539"/>
    </cofactor>
</comment>
<dbReference type="AlphaFoldDB" id="A0A9D6V369"/>
<dbReference type="Gene3D" id="3.40.228.10">
    <property type="entry name" value="Dimethylsulfoxide Reductase, domain 2"/>
    <property type="match status" value="1"/>
</dbReference>
<dbReference type="InterPro" id="IPR050612">
    <property type="entry name" value="Prok_Mopterin_Oxidored"/>
</dbReference>
<dbReference type="Gene3D" id="2.20.25.90">
    <property type="entry name" value="ADC-like domains"/>
    <property type="match status" value="1"/>
</dbReference>
<dbReference type="GO" id="GO:0016491">
    <property type="term" value="F:oxidoreductase activity"/>
    <property type="evidence" value="ECO:0007669"/>
    <property type="project" value="UniProtKB-KW"/>
</dbReference>
<dbReference type="Pfam" id="PF00384">
    <property type="entry name" value="Molybdopterin"/>
    <property type="match status" value="1"/>
</dbReference>
<comment type="caution">
    <text evidence="9">The sequence shown here is derived from an EMBL/GenBank/DDBJ whole genome shotgun (WGS) entry which is preliminary data.</text>
</comment>
<dbReference type="GO" id="GO:0051536">
    <property type="term" value="F:iron-sulfur cluster binding"/>
    <property type="evidence" value="ECO:0007669"/>
    <property type="project" value="UniProtKB-KW"/>
</dbReference>
<organism evidence="9 10">
    <name type="scientific">Desulfomonile tiedjei</name>
    <dbReference type="NCBI Taxonomy" id="2358"/>
    <lineage>
        <taxon>Bacteria</taxon>
        <taxon>Pseudomonadati</taxon>
        <taxon>Thermodesulfobacteriota</taxon>
        <taxon>Desulfomonilia</taxon>
        <taxon>Desulfomonilales</taxon>
        <taxon>Desulfomonilaceae</taxon>
        <taxon>Desulfomonile</taxon>
    </lineage>
</organism>
<evidence type="ECO:0000256" key="7">
    <source>
        <dbReference type="ARBA" id="ARBA00023014"/>
    </source>
</evidence>
<feature type="domain" description="4Fe-4S Mo/W bis-MGD-type" evidence="8">
    <location>
        <begin position="19"/>
        <end position="75"/>
    </location>
</feature>
<gene>
    <name evidence="9" type="ORF">HY912_06675</name>
</gene>
<keyword evidence="3" id="KW-0500">Molybdenum</keyword>
<dbReference type="PANTHER" id="PTHR43742">
    <property type="entry name" value="TRIMETHYLAMINE-N-OXIDE REDUCTASE"/>
    <property type="match status" value="1"/>
</dbReference>
<dbReference type="SUPFAM" id="SSF50692">
    <property type="entry name" value="ADC-like"/>
    <property type="match status" value="1"/>
</dbReference>
<evidence type="ECO:0000313" key="10">
    <source>
        <dbReference type="Proteomes" id="UP000807825"/>
    </source>
</evidence>
<evidence type="ECO:0000256" key="4">
    <source>
        <dbReference type="ARBA" id="ARBA00022723"/>
    </source>
</evidence>
<dbReference type="SUPFAM" id="SSF53706">
    <property type="entry name" value="Formate dehydrogenase/DMSO reductase, domains 1-3"/>
    <property type="match status" value="1"/>
</dbReference>
<dbReference type="InterPro" id="IPR006963">
    <property type="entry name" value="Mopterin_OxRdtase_4Fe-4S_dom"/>
</dbReference>
<evidence type="ECO:0000256" key="5">
    <source>
        <dbReference type="ARBA" id="ARBA00023002"/>
    </source>
</evidence>
<protein>
    <submittedName>
        <fullName evidence="9">Molybdopterin-dependent oxidoreductase</fullName>
    </submittedName>
</protein>
<dbReference type="InterPro" id="IPR006656">
    <property type="entry name" value="Mopterin_OxRdtase"/>
</dbReference>
<dbReference type="GO" id="GO:0018818">
    <property type="term" value="F:acetylene hydratase activity"/>
    <property type="evidence" value="ECO:0007669"/>
    <property type="project" value="InterPro"/>
</dbReference>
<dbReference type="Gene3D" id="3.40.50.740">
    <property type="match status" value="1"/>
</dbReference>
<dbReference type="PANTHER" id="PTHR43742:SF6">
    <property type="entry name" value="OXIDOREDUCTASE YYAE-RELATED"/>
    <property type="match status" value="1"/>
</dbReference>
<evidence type="ECO:0000256" key="2">
    <source>
        <dbReference type="ARBA" id="ARBA00010312"/>
    </source>
</evidence>
<evidence type="ECO:0000256" key="3">
    <source>
        <dbReference type="ARBA" id="ARBA00022505"/>
    </source>
</evidence>
<proteinExistence type="inferred from homology"/>
<dbReference type="InterPro" id="IPR037949">
    <property type="entry name" value="MopB_CT_Acetylene-hydratase"/>
</dbReference>
<dbReference type="PROSITE" id="PS51669">
    <property type="entry name" value="4FE4S_MOW_BIS_MGD"/>
    <property type="match status" value="1"/>
</dbReference>
<keyword evidence="4" id="KW-0479">Metal-binding</keyword>
<dbReference type="GO" id="GO:0046872">
    <property type="term" value="F:metal ion binding"/>
    <property type="evidence" value="ECO:0007669"/>
    <property type="project" value="UniProtKB-KW"/>
</dbReference>